<dbReference type="GO" id="GO:0046872">
    <property type="term" value="F:metal ion binding"/>
    <property type="evidence" value="ECO:0007669"/>
    <property type="project" value="UniProtKB-KW"/>
</dbReference>
<name>A0A2T2X5E9_9FIRM</name>
<evidence type="ECO:0000256" key="1">
    <source>
        <dbReference type="ARBA" id="ARBA00022448"/>
    </source>
</evidence>
<proteinExistence type="predicted"/>
<keyword evidence="5 6" id="KW-0408">Iron</keyword>
<accession>A0A2T2X5E9</accession>
<dbReference type="Gene3D" id="1.10.760.10">
    <property type="entry name" value="Cytochrome c-like domain"/>
    <property type="match status" value="1"/>
</dbReference>
<evidence type="ECO:0000256" key="6">
    <source>
        <dbReference type="PROSITE-ProRule" id="PRU00433"/>
    </source>
</evidence>
<gene>
    <name evidence="8" type="ORF">C7B46_18325</name>
</gene>
<dbReference type="EMBL" id="PXYW01000086">
    <property type="protein sequence ID" value="PSR29719.1"/>
    <property type="molecule type" value="Genomic_DNA"/>
</dbReference>
<dbReference type="InterPro" id="IPR051811">
    <property type="entry name" value="Cytochrome_c550/c551-like"/>
</dbReference>
<dbReference type="SUPFAM" id="SSF46626">
    <property type="entry name" value="Cytochrome c"/>
    <property type="match status" value="1"/>
</dbReference>
<reference evidence="8 9" key="1">
    <citation type="journal article" date="2014" name="BMC Genomics">
        <title>Comparison of environmental and isolate Sulfobacillus genomes reveals diverse carbon, sulfur, nitrogen, and hydrogen metabolisms.</title>
        <authorList>
            <person name="Justice N.B."/>
            <person name="Norman A."/>
            <person name="Brown C.T."/>
            <person name="Singh A."/>
            <person name="Thomas B.C."/>
            <person name="Banfield J.F."/>
        </authorList>
    </citation>
    <scope>NUCLEOTIDE SEQUENCE [LARGE SCALE GENOMIC DNA]</scope>
    <source>
        <strain evidence="8">AMDSBA4</strain>
    </source>
</reference>
<dbReference type="AlphaFoldDB" id="A0A2T2X5E9"/>
<sequence>MSDQGMIKPNMVKGREEILMTNGTKLVGGLVGATLWLAGCGSMAIQPTHHKSANEIVTVNNTKNPLLSKQPNHAKNKKVTSATKIAVDTKAIARGQTLFSQKCAVCHGVNGVGTQTAPRLAAPSGVASSYQTEASLRTFILEQMPANAPGSLTHQQARDVTAYVWHIAESK</sequence>
<evidence type="ECO:0000313" key="8">
    <source>
        <dbReference type="EMBL" id="PSR29719.1"/>
    </source>
</evidence>
<dbReference type="PROSITE" id="PS51007">
    <property type="entry name" value="CYTC"/>
    <property type="match status" value="1"/>
</dbReference>
<evidence type="ECO:0000256" key="3">
    <source>
        <dbReference type="ARBA" id="ARBA00022723"/>
    </source>
</evidence>
<keyword evidence="1" id="KW-0813">Transport</keyword>
<evidence type="ECO:0000256" key="4">
    <source>
        <dbReference type="ARBA" id="ARBA00022982"/>
    </source>
</evidence>
<organism evidence="8 9">
    <name type="scientific">Sulfobacillus benefaciens</name>
    <dbReference type="NCBI Taxonomy" id="453960"/>
    <lineage>
        <taxon>Bacteria</taxon>
        <taxon>Bacillati</taxon>
        <taxon>Bacillota</taxon>
        <taxon>Clostridia</taxon>
        <taxon>Eubacteriales</taxon>
        <taxon>Clostridiales Family XVII. Incertae Sedis</taxon>
        <taxon>Sulfobacillus</taxon>
    </lineage>
</organism>
<protein>
    <recommendedName>
        <fullName evidence="7">Cytochrome c domain-containing protein</fullName>
    </recommendedName>
</protein>
<dbReference type="Pfam" id="PF00034">
    <property type="entry name" value="Cytochrom_C"/>
    <property type="match status" value="1"/>
</dbReference>
<evidence type="ECO:0000256" key="5">
    <source>
        <dbReference type="ARBA" id="ARBA00023004"/>
    </source>
</evidence>
<keyword evidence="3 6" id="KW-0479">Metal-binding</keyword>
<comment type="caution">
    <text evidence="8">The sequence shown here is derived from an EMBL/GenBank/DDBJ whole genome shotgun (WGS) entry which is preliminary data.</text>
</comment>
<keyword evidence="4" id="KW-0249">Electron transport</keyword>
<dbReference type="InterPro" id="IPR036909">
    <property type="entry name" value="Cyt_c-like_dom_sf"/>
</dbReference>
<dbReference type="PANTHER" id="PTHR37823">
    <property type="entry name" value="CYTOCHROME C-553-LIKE"/>
    <property type="match status" value="1"/>
</dbReference>
<dbReference type="GO" id="GO:0020037">
    <property type="term" value="F:heme binding"/>
    <property type="evidence" value="ECO:0007669"/>
    <property type="project" value="InterPro"/>
</dbReference>
<evidence type="ECO:0000313" key="9">
    <source>
        <dbReference type="Proteomes" id="UP000242972"/>
    </source>
</evidence>
<dbReference type="PANTHER" id="PTHR37823:SF1">
    <property type="entry name" value="CYTOCHROME C-553-LIKE"/>
    <property type="match status" value="1"/>
</dbReference>
<evidence type="ECO:0000259" key="7">
    <source>
        <dbReference type="PROSITE" id="PS51007"/>
    </source>
</evidence>
<feature type="domain" description="Cytochrome c" evidence="7">
    <location>
        <begin position="90"/>
        <end position="168"/>
    </location>
</feature>
<evidence type="ECO:0000256" key="2">
    <source>
        <dbReference type="ARBA" id="ARBA00022617"/>
    </source>
</evidence>
<keyword evidence="2 6" id="KW-0349">Heme</keyword>
<dbReference type="GO" id="GO:0009055">
    <property type="term" value="F:electron transfer activity"/>
    <property type="evidence" value="ECO:0007669"/>
    <property type="project" value="InterPro"/>
</dbReference>
<dbReference type="Proteomes" id="UP000242972">
    <property type="component" value="Unassembled WGS sequence"/>
</dbReference>
<dbReference type="InterPro" id="IPR009056">
    <property type="entry name" value="Cyt_c-like_dom"/>
</dbReference>